<dbReference type="PROSITE" id="PS50011">
    <property type="entry name" value="PROTEIN_KINASE_DOM"/>
    <property type="match status" value="1"/>
</dbReference>
<dbReference type="Pfam" id="PF00069">
    <property type="entry name" value="Pkinase"/>
    <property type="match status" value="1"/>
</dbReference>
<feature type="domain" description="Protein kinase" evidence="1">
    <location>
        <begin position="1"/>
        <end position="393"/>
    </location>
</feature>
<dbReference type="InterPro" id="IPR008271">
    <property type="entry name" value="Ser/Thr_kinase_AS"/>
</dbReference>
<proteinExistence type="predicted"/>
<organism evidence="2">
    <name type="scientific">viral metagenome</name>
    <dbReference type="NCBI Taxonomy" id="1070528"/>
    <lineage>
        <taxon>unclassified sequences</taxon>
        <taxon>metagenomes</taxon>
        <taxon>organismal metagenomes</taxon>
    </lineage>
</organism>
<dbReference type="GO" id="GO:0005634">
    <property type="term" value="C:nucleus"/>
    <property type="evidence" value="ECO:0007669"/>
    <property type="project" value="TreeGrafter"/>
</dbReference>
<dbReference type="Gene3D" id="1.10.510.10">
    <property type="entry name" value="Transferase(Phosphotransferase) domain 1"/>
    <property type="match status" value="1"/>
</dbReference>
<dbReference type="GO" id="GO:0004674">
    <property type="term" value="F:protein serine/threonine kinase activity"/>
    <property type="evidence" value="ECO:0007669"/>
    <property type="project" value="TreeGrafter"/>
</dbReference>
<evidence type="ECO:0000313" key="2">
    <source>
        <dbReference type="EMBL" id="QHU22167.1"/>
    </source>
</evidence>
<dbReference type="PROSITE" id="PS00108">
    <property type="entry name" value="PROTEIN_KINASE_ST"/>
    <property type="match status" value="1"/>
</dbReference>
<dbReference type="AlphaFoldDB" id="A0A6C0KZT3"/>
<dbReference type="PANTHER" id="PTHR44167:SF24">
    <property type="entry name" value="SERINE_THREONINE-PROTEIN KINASE CHK2"/>
    <property type="match status" value="1"/>
</dbReference>
<dbReference type="GO" id="GO:0005524">
    <property type="term" value="F:ATP binding"/>
    <property type="evidence" value="ECO:0007669"/>
    <property type="project" value="InterPro"/>
</dbReference>
<dbReference type="EMBL" id="MN740999">
    <property type="protein sequence ID" value="QHU22167.1"/>
    <property type="molecule type" value="Genomic_DNA"/>
</dbReference>
<dbReference type="InterPro" id="IPR000719">
    <property type="entry name" value="Prot_kinase_dom"/>
</dbReference>
<reference evidence="2" key="1">
    <citation type="journal article" date="2020" name="Nature">
        <title>Giant virus diversity and host interactions through global metagenomics.</title>
        <authorList>
            <person name="Schulz F."/>
            <person name="Roux S."/>
            <person name="Paez-Espino D."/>
            <person name="Jungbluth S."/>
            <person name="Walsh D.A."/>
            <person name="Denef V.J."/>
            <person name="McMahon K.D."/>
            <person name="Konstantinidis K.T."/>
            <person name="Eloe-Fadrosh E.A."/>
            <person name="Kyrpides N.C."/>
            <person name="Woyke T."/>
        </authorList>
    </citation>
    <scope>NUCLEOTIDE SEQUENCE</scope>
    <source>
        <strain evidence="2">GVMAG-S-3300013286-35</strain>
    </source>
</reference>
<evidence type="ECO:0000259" key="1">
    <source>
        <dbReference type="PROSITE" id="PS50011"/>
    </source>
</evidence>
<sequence>MKAGGLVGQGAYGCIFRPSLLCEGEENPGENTISKYLTEESAETEMILQPILKEIDPTQQYFIYPDRICKPSRRYKKSLRLQTNNIAKCKIDISDEEGRLLQFKYGGITLYDLIIQPVNYAAFFSGLTSLLEGLALLHTNAVEPIYHLDIKSDNIVCDDTMRCRYIDFGIADTRTHKTQKAFLTDYKSSIYPFDTQFLLSFTFKGKDFSERSYAVNHEFFDNFKEDSYYFPSEMVLPHDADKFLKKYKTANNLLDFEVDLENKLETDYPGREGPEITQFLLSAADVYSLGKVISRLYGRHMGQFLNYNFDHNDGHVSFLETNGGKKQFMHGRYEKGLLDELTDETQKEWLIDVHNSITRPFYMLVLKMLNLDPYKRISAQAAAEAYKKIVPHFGRLLTEENITKYMAFMAPHLPYGQPPPGPMQQRLPSVNKPNRVYSVKQNRKRLNKQTRSVGRNVVVNRYPRMYWHKYKNND</sequence>
<dbReference type="SMART" id="SM00220">
    <property type="entry name" value="S_TKc"/>
    <property type="match status" value="1"/>
</dbReference>
<name>A0A6C0KZT3_9ZZZZ</name>
<dbReference type="SUPFAM" id="SSF56112">
    <property type="entry name" value="Protein kinase-like (PK-like)"/>
    <property type="match status" value="1"/>
</dbReference>
<dbReference type="InterPro" id="IPR011009">
    <property type="entry name" value="Kinase-like_dom_sf"/>
</dbReference>
<protein>
    <recommendedName>
        <fullName evidence="1">Protein kinase domain-containing protein</fullName>
    </recommendedName>
</protein>
<dbReference type="GO" id="GO:0044773">
    <property type="term" value="P:mitotic DNA damage checkpoint signaling"/>
    <property type="evidence" value="ECO:0007669"/>
    <property type="project" value="TreeGrafter"/>
</dbReference>
<dbReference type="PANTHER" id="PTHR44167">
    <property type="entry name" value="OVARIAN-SPECIFIC SERINE/THREONINE-PROTEIN KINASE LOK-RELATED"/>
    <property type="match status" value="1"/>
</dbReference>
<accession>A0A6C0KZT3</accession>